<accession>A0A448NMH0</accession>
<sequence length="405" mass="46602">MKKTILLFAVLLSLVAFAQIRFEKAYYIDNSDNRVECLIKNVDWKNNPDFFNYQLGENAEIRTATVKEVKVFEIYNQSKFIRSIVDFDKSSINIRNLSESKEPEFVQRQLFLKQLVTGAANLYKYEEGNDAKFFYQKGSEEIKPLIYKPFQLELYQIAYNESYKQQLSAALNCGGMNNNQTNSLKYKEKDMVEIFSKYNECSDPNYITAAPIKKGGTIHLSVRPRVSLSSLQLTNSMTRDVFEFGDNTGLGVGVELEYVLPFNKSKWAIILEPTYRTYKAETVIEPFYMAGMKLFAFADYQSIEVPIGIRHYMYIDSNSRIFLNAQYVFDLNLGSSLEVKRADGFVTQNIDVDAFSNFAIGAGYSYKSKYGAEIRYFTNRNIVKGYPNFSTSYSNVSLILSYTIF</sequence>
<dbReference type="Proteomes" id="UP000028349">
    <property type="component" value="Unassembled WGS sequence"/>
</dbReference>
<evidence type="ECO:0008006" key="6">
    <source>
        <dbReference type="Google" id="ProtNLM"/>
    </source>
</evidence>
<evidence type="ECO:0000313" key="4">
    <source>
        <dbReference type="Proteomes" id="UP000028349"/>
    </source>
</evidence>
<proteinExistence type="predicted"/>
<name>A0A448NMH0_9FLAO</name>
<dbReference type="OrthoDB" id="921445at2"/>
<organism evidence="3 5">
    <name type="scientific">Kaistella antarctica</name>
    <dbReference type="NCBI Taxonomy" id="266748"/>
    <lineage>
        <taxon>Bacteria</taxon>
        <taxon>Pseudomonadati</taxon>
        <taxon>Bacteroidota</taxon>
        <taxon>Flavobacteriia</taxon>
        <taxon>Flavobacteriales</taxon>
        <taxon>Weeksellaceae</taxon>
        <taxon>Chryseobacterium group</taxon>
        <taxon>Kaistella</taxon>
    </lineage>
</organism>
<gene>
    <name evidence="2" type="ORF">HY04_02335</name>
    <name evidence="3" type="ORF">NCTC13489_00160</name>
</gene>
<evidence type="ECO:0000313" key="5">
    <source>
        <dbReference type="Proteomes" id="UP000270036"/>
    </source>
</evidence>
<evidence type="ECO:0000256" key="1">
    <source>
        <dbReference type="SAM" id="SignalP"/>
    </source>
</evidence>
<dbReference type="KEGG" id="cant:NCTC13489_00160"/>
<dbReference type="Proteomes" id="UP000270036">
    <property type="component" value="Chromosome"/>
</dbReference>
<evidence type="ECO:0000313" key="2">
    <source>
        <dbReference type="EMBL" id="KEY20081.1"/>
    </source>
</evidence>
<keyword evidence="4" id="KW-1185">Reference proteome</keyword>
<feature type="chain" id="PRO_5019232423" description="PorT family protein" evidence="1">
    <location>
        <begin position="19"/>
        <end position="405"/>
    </location>
</feature>
<dbReference type="EMBL" id="JPEP01000001">
    <property type="protein sequence ID" value="KEY20081.1"/>
    <property type="molecule type" value="Genomic_DNA"/>
</dbReference>
<protein>
    <recommendedName>
        <fullName evidence="6">PorT family protein</fullName>
    </recommendedName>
</protein>
<dbReference type="EMBL" id="LR134441">
    <property type="protein sequence ID" value="VEH95420.1"/>
    <property type="molecule type" value="Genomic_DNA"/>
</dbReference>
<reference evidence="3 5" key="2">
    <citation type="submission" date="2018-12" db="EMBL/GenBank/DDBJ databases">
        <authorList>
            <consortium name="Pathogen Informatics"/>
        </authorList>
    </citation>
    <scope>NUCLEOTIDE SEQUENCE [LARGE SCALE GENOMIC DNA]</scope>
    <source>
        <strain evidence="3 5">NCTC13489</strain>
    </source>
</reference>
<dbReference type="STRING" id="266748.HY04_02335"/>
<dbReference type="AlphaFoldDB" id="A0A448NMH0"/>
<feature type="signal peptide" evidence="1">
    <location>
        <begin position="1"/>
        <end position="18"/>
    </location>
</feature>
<keyword evidence="1" id="KW-0732">Signal</keyword>
<dbReference type="RefSeq" id="WP_034716750.1">
    <property type="nucleotide sequence ID" value="NZ_FOIX01000002.1"/>
</dbReference>
<evidence type="ECO:0000313" key="3">
    <source>
        <dbReference type="EMBL" id="VEH95420.1"/>
    </source>
</evidence>
<reference evidence="2 4" key="1">
    <citation type="submission" date="2014-07" db="EMBL/GenBank/DDBJ databases">
        <authorList>
            <person name="Pisani N.G."/>
            <person name="Newman J.D."/>
        </authorList>
    </citation>
    <scope>NUCLEOTIDE SEQUENCE [LARGE SCALE GENOMIC DNA]</scope>
    <source>
        <strain evidence="2 4">LMG 24720</strain>
    </source>
</reference>